<gene>
    <name evidence="2" type="ORF">B6S12_05760</name>
</gene>
<reference evidence="2 3" key="1">
    <citation type="submission" date="2017-03" db="EMBL/GenBank/DDBJ databases">
        <title>Genomic and clinical evidence uncovers the enterohepatic species Helicobacter valdiviensis as a potential human intestinal pathogen.</title>
        <authorList>
            <person name="Fresia P."/>
            <person name="Jara R."/>
            <person name="Sierra R."/>
            <person name="Ferres I."/>
            <person name="Greif G."/>
            <person name="Iraola G."/>
            <person name="Collado L."/>
        </authorList>
    </citation>
    <scope>NUCLEOTIDE SEQUENCE [LARGE SCALE GENOMIC DNA]</scope>
    <source>
        <strain evidence="2 3">WBE14</strain>
    </source>
</reference>
<evidence type="ECO:0000256" key="1">
    <source>
        <dbReference type="SAM" id="Phobius"/>
    </source>
</evidence>
<proteinExistence type="predicted"/>
<keyword evidence="1" id="KW-0812">Transmembrane</keyword>
<keyword evidence="1" id="KW-0472">Membrane</keyword>
<evidence type="ECO:0000313" key="2">
    <source>
        <dbReference type="EMBL" id="PZT48053.1"/>
    </source>
</evidence>
<dbReference type="Gene3D" id="3.40.50.12580">
    <property type="match status" value="1"/>
</dbReference>
<comment type="caution">
    <text evidence="2">The sequence shown here is derived from an EMBL/GenBank/DDBJ whole genome shotgun (WGS) entry which is preliminary data.</text>
</comment>
<feature type="transmembrane region" description="Helical" evidence="1">
    <location>
        <begin position="115"/>
        <end position="133"/>
    </location>
</feature>
<organism evidence="2 3">
    <name type="scientific">Helicobacter valdiviensis</name>
    <dbReference type="NCBI Taxonomy" id="1458358"/>
    <lineage>
        <taxon>Bacteria</taxon>
        <taxon>Pseudomonadati</taxon>
        <taxon>Campylobacterota</taxon>
        <taxon>Epsilonproteobacteria</taxon>
        <taxon>Campylobacterales</taxon>
        <taxon>Helicobacteraceae</taxon>
        <taxon>Helicobacter</taxon>
    </lineage>
</organism>
<dbReference type="AlphaFoldDB" id="A0A2W6PMX2"/>
<accession>A0A2W6PMX2</accession>
<name>A0A2W6PMX2_9HELI</name>
<dbReference type="OrthoDB" id="5320874at2"/>
<dbReference type="RefSeq" id="WP_111229857.1">
    <property type="nucleotide sequence ID" value="NZ_NBIU01000014.1"/>
</dbReference>
<sequence>MLRKSKTIYLYPSGEDSQAAFIILEQIKKFFAIKAIEFIDDGSHLTSLENCQNPIKKNGELWIIHQDKSVYDKLVLNAKNLDIEFFNGIQKCEELLFACFGKINKEESYKEKKESFYLLNYMAYFILHFFISLRQDGVFLQEFFALVRKKEKSFKKQLKIKQDTIGIQRTSFGSNKHLGEIANKLEEKNIKIAYIYGEEDLYLKEREFYKDKCIFFPLQSSYFGCFLNLFKFYVTCLMPHTTPEGGTKYIYVPHAFIDPIATLAQRKRPLDAFYFKRKMGINGYRIISSLSNFKIYKEGFKGSGYEEELVCGGYPSLDLNIKEYQEYRVNSSGGGGDILIAINKKENLAIIDSFLEEFKERFSLKHKVYFRPYPGNIAKQENLKIIEKYQNQPWFIYDKTQKLSAEIMHRCCVLIGDHSSLVYTFALTCLKPVILLFKEVLENEFAGVRFVNPLLHKMASNKEEMFQKLEEIFNEDLRQKKIRQEAIQKYREKEVFHLGKSSEFIANFIARKCEEK</sequence>
<keyword evidence="3" id="KW-1185">Reference proteome</keyword>
<dbReference type="InterPro" id="IPR043148">
    <property type="entry name" value="TagF_C"/>
</dbReference>
<evidence type="ECO:0000313" key="3">
    <source>
        <dbReference type="Proteomes" id="UP000249746"/>
    </source>
</evidence>
<keyword evidence="1" id="KW-1133">Transmembrane helix</keyword>
<protein>
    <submittedName>
        <fullName evidence="2">Uncharacterized protein</fullName>
    </submittedName>
</protein>
<dbReference type="EMBL" id="NBIU01000014">
    <property type="protein sequence ID" value="PZT48053.1"/>
    <property type="molecule type" value="Genomic_DNA"/>
</dbReference>
<dbReference type="Proteomes" id="UP000249746">
    <property type="component" value="Unassembled WGS sequence"/>
</dbReference>